<evidence type="ECO:0000313" key="2">
    <source>
        <dbReference type="Proteomes" id="UP000033616"/>
    </source>
</evidence>
<dbReference type="AlphaFoldDB" id="A0A0F3MJ32"/>
<proteinExistence type="predicted"/>
<comment type="caution">
    <text evidence="1">The sequence shown here is derived from an EMBL/GenBank/DDBJ whole genome shotgun (WGS) entry which is preliminary data.</text>
</comment>
<dbReference type="PATRIC" id="fig|1359168.3.peg.313"/>
<dbReference type="RefSeq" id="WP_045797350.1">
    <property type="nucleotide sequence ID" value="NZ_LANP01000017.1"/>
</dbReference>
<dbReference type="Proteomes" id="UP000033616">
    <property type="component" value="Unassembled WGS sequence"/>
</dbReference>
<dbReference type="EMBL" id="LANP01000017">
    <property type="protein sequence ID" value="KJV55778.1"/>
    <property type="molecule type" value="Genomic_DNA"/>
</dbReference>
<reference evidence="1 2" key="1">
    <citation type="submission" date="2015-02" db="EMBL/GenBank/DDBJ databases">
        <title>Genome Sequencing of Rickettsiales.</title>
        <authorList>
            <person name="Daugherty S.C."/>
            <person name="Su Q."/>
            <person name="Abolude K."/>
            <person name="Beier-Sexton M."/>
            <person name="Carlyon J.A."/>
            <person name="Carter R."/>
            <person name="Day N.P."/>
            <person name="Dumler S.J."/>
            <person name="Dyachenko V."/>
            <person name="Godinez A."/>
            <person name="Kurtti T.J."/>
            <person name="Lichay M."/>
            <person name="Mullins K.E."/>
            <person name="Ott S."/>
            <person name="Pappas-Brown V."/>
            <person name="Paris D.H."/>
            <person name="Patel P."/>
            <person name="Richards A.L."/>
            <person name="Sadzewicz L."/>
            <person name="Sears K."/>
            <person name="Seidman D."/>
            <person name="Sengamalay N."/>
            <person name="Stenos J."/>
            <person name="Tallon L.J."/>
            <person name="Vincent G."/>
            <person name="Fraser C.M."/>
            <person name="Munderloh U."/>
            <person name="Dunning-Hotopp J.C."/>
        </authorList>
    </citation>
    <scope>NUCLEOTIDE SEQUENCE [LARGE SCALE GENOMIC DNA]</scope>
    <source>
        <strain evidence="1 2">Fuller</strain>
    </source>
</reference>
<keyword evidence="2" id="KW-1185">Reference proteome</keyword>
<evidence type="ECO:0000313" key="1">
    <source>
        <dbReference type="EMBL" id="KJV55778.1"/>
    </source>
</evidence>
<sequence>MKFIYQLVYYLIISNIDIASEQNNQLIQQNLIQNILAEEYFKLRKSQETIKNYDTAIEYNLSNAELIGSKELFYVH</sequence>
<gene>
    <name evidence="1" type="ORF">OCHUTO_0698</name>
</gene>
<organism evidence="1 2">
    <name type="scientific">Orientia chuto str. Dubai</name>
    <dbReference type="NCBI Taxonomy" id="1359168"/>
    <lineage>
        <taxon>Bacteria</taxon>
        <taxon>Pseudomonadati</taxon>
        <taxon>Pseudomonadota</taxon>
        <taxon>Alphaproteobacteria</taxon>
        <taxon>Rickettsiales</taxon>
        <taxon>Rickettsiaceae</taxon>
        <taxon>Rickettsieae</taxon>
        <taxon>Orientia</taxon>
    </lineage>
</organism>
<accession>A0A0F3MJ32</accession>
<name>A0A0F3MJ32_9RICK</name>
<protein>
    <submittedName>
        <fullName evidence="1">Uncharacterized protein</fullName>
    </submittedName>
</protein>